<accession>A0A4P9IZH6</accession>
<dbReference type="AlphaFoldDB" id="A0A4P9IZH6"/>
<proteinExistence type="predicted"/>
<evidence type="ECO:0000313" key="1">
    <source>
        <dbReference type="EMBL" id="QCU73837.1"/>
    </source>
</evidence>
<dbReference type="RefSeq" id="WP_138488855.1">
    <property type="nucleotide sequence ID" value="NZ_CP040558.1"/>
</dbReference>
<dbReference type="Pfam" id="PF10980">
    <property type="entry name" value="DUF2787"/>
    <property type="match status" value="1"/>
</dbReference>
<sequence length="139" mass="15630">MAIKIEQVPGLNVPESLFGVIVKAVAKAGESVGCAKALIINFRDKDYSAKAGGFHPVEVRLEKRGISWELIYITDFSYQGRPDSELVKEIDVCFVIKRVYHMLVGWLSEQEGKDLLTLFVTNFVEYYNTGCYQVSITTD</sequence>
<dbReference type="Gene3D" id="3.10.450.430">
    <property type="entry name" value="Protein of unknown function DUF2787"/>
    <property type="match status" value="1"/>
</dbReference>
<dbReference type="PANTHER" id="PTHR38978">
    <property type="entry name" value="DUF2787 DOMAIN-CONTAINING PROTEIN"/>
    <property type="match status" value="1"/>
</dbReference>
<gene>
    <name evidence="1" type="ORF">FFU37_04945</name>
</gene>
<name>A0A4P9IZH6_9GAMM</name>
<organism evidence="1 2">
    <name type="scientific">Pseudoalteromonas distincta</name>
    <dbReference type="NCBI Taxonomy" id="77608"/>
    <lineage>
        <taxon>Bacteria</taxon>
        <taxon>Pseudomonadati</taxon>
        <taxon>Pseudomonadota</taxon>
        <taxon>Gammaproteobacteria</taxon>
        <taxon>Alteromonadales</taxon>
        <taxon>Pseudoalteromonadaceae</taxon>
        <taxon>Pseudoalteromonas</taxon>
    </lineage>
</organism>
<evidence type="ECO:0000313" key="2">
    <source>
        <dbReference type="Proteomes" id="UP000310065"/>
    </source>
</evidence>
<dbReference type="Proteomes" id="UP000310065">
    <property type="component" value="Chromosome L1"/>
</dbReference>
<dbReference type="PANTHER" id="PTHR38978:SF2">
    <property type="entry name" value="DUF2787 DOMAIN-CONTAINING PROTEIN"/>
    <property type="match status" value="1"/>
</dbReference>
<dbReference type="EMBL" id="CP040558">
    <property type="protein sequence ID" value="QCU73837.1"/>
    <property type="molecule type" value="Genomic_DNA"/>
</dbReference>
<reference evidence="1 2" key="1">
    <citation type="submission" date="2019-05" db="EMBL/GenBank/DDBJ databases">
        <title>Complete genome sequence of Pseudoalteromonas sp. 16-SW-7(T) isolated from the Okhotsk Sea, Russia.</title>
        <authorList>
            <person name="Nguyen T.H."/>
            <person name="Nedashkovskaya O.I."/>
            <person name="Kim S.-G."/>
        </authorList>
    </citation>
    <scope>NUCLEOTIDE SEQUENCE [LARGE SCALE GENOMIC DNA]</scope>
    <source>
        <strain evidence="1 2">16-SW-7</strain>
    </source>
</reference>
<dbReference type="InterPro" id="IPR021248">
    <property type="entry name" value="DUF2787"/>
</dbReference>
<protein>
    <submittedName>
        <fullName evidence="1">DUF2787 domain-containing protein</fullName>
    </submittedName>
</protein>
<dbReference type="GeneID" id="88774987"/>
<dbReference type="KEGG" id="pdv:FFU37_04945"/>